<dbReference type="PANTHER" id="PTHR36766">
    <property type="entry name" value="PLANT BROAD-SPECTRUM MILDEW RESISTANCE PROTEIN RPW8"/>
    <property type="match status" value="1"/>
</dbReference>
<keyword evidence="4" id="KW-1185">Reference proteome</keyword>
<dbReference type="InterPro" id="IPR027417">
    <property type="entry name" value="P-loop_NTPase"/>
</dbReference>
<organism evidence="3 4">
    <name type="scientific">Liquidambar formosana</name>
    <name type="common">Formosan gum</name>
    <dbReference type="NCBI Taxonomy" id="63359"/>
    <lineage>
        <taxon>Eukaryota</taxon>
        <taxon>Viridiplantae</taxon>
        <taxon>Streptophyta</taxon>
        <taxon>Embryophyta</taxon>
        <taxon>Tracheophyta</taxon>
        <taxon>Spermatophyta</taxon>
        <taxon>Magnoliopsida</taxon>
        <taxon>eudicotyledons</taxon>
        <taxon>Gunneridae</taxon>
        <taxon>Pentapetalae</taxon>
        <taxon>Saxifragales</taxon>
        <taxon>Altingiaceae</taxon>
        <taxon>Liquidambar</taxon>
    </lineage>
</organism>
<comment type="caution">
    <text evidence="3">The sequence shown here is derived from an EMBL/GenBank/DDBJ whole genome shotgun (WGS) entry which is preliminary data.</text>
</comment>
<dbReference type="EMBL" id="JBBPBK010000006">
    <property type="protein sequence ID" value="KAK9282911.1"/>
    <property type="molecule type" value="Genomic_DNA"/>
</dbReference>
<dbReference type="Gene3D" id="3.40.50.300">
    <property type="entry name" value="P-loop containing nucleotide triphosphate hydrolases"/>
    <property type="match status" value="1"/>
</dbReference>
<feature type="domain" description="NB-ARC" evidence="2">
    <location>
        <begin position="5"/>
        <end position="102"/>
    </location>
</feature>
<proteinExistence type="predicted"/>
<accession>A0AAP0WZJ2</accession>
<evidence type="ECO:0000256" key="1">
    <source>
        <dbReference type="ARBA" id="ARBA00022821"/>
    </source>
</evidence>
<dbReference type="PANTHER" id="PTHR36766:SF51">
    <property type="entry name" value="DISEASE RESISTANCE RPP13-LIKE PROTEIN 1"/>
    <property type="match status" value="1"/>
</dbReference>
<dbReference type="InterPro" id="IPR002182">
    <property type="entry name" value="NB-ARC"/>
</dbReference>
<sequence>MSPKLLLKDEPKISVIPIVGMVGNGKTAVAQIVYHDRRVERHFDIKAWPCVPKEFNVVRITKSILNSVGFAASDSDDLIGLQDKVKEALTSKKLLIVLDECVE</sequence>
<gene>
    <name evidence="3" type="ORF">L1049_011136</name>
</gene>
<protein>
    <recommendedName>
        <fullName evidence="2">NB-ARC domain-containing protein</fullName>
    </recommendedName>
</protein>
<evidence type="ECO:0000313" key="4">
    <source>
        <dbReference type="Proteomes" id="UP001415857"/>
    </source>
</evidence>
<dbReference type="SUPFAM" id="SSF52540">
    <property type="entry name" value="P-loop containing nucleoside triphosphate hydrolases"/>
    <property type="match status" value="1"/>
</dbReference>
<evidence type="ECO:0000259" key="2">
    <source>
        <dbReference type="Pfam" id="PF00931"/>
    </source>
</evidence>
<dbReference type="GO" id="GO:0043531">
    <property type="term" value="F:ADP binding"/>
    <property type="evidence" value="ECO:0007669"/>
    <property type="project" value="InterPro"/>
</dbReference>
<evidence type="ECO:0000313" key="3">
    <source>
        <dbReference type="EMBL" id="KAK9282911.1"/>
    </source>
</evidence>
<dbReference type="PRINTS" id="PR00364">
    <property type="entry name" value="DISEASERSIST"/>
</dbReference>
<dbReference type="Proteomes" id="UP001415857">
    <property type="component" value="Unassembled WGS sequence"/>
</dbReference>
<reference evidence="3 4" key="1">
    <citation type="journal article" date="2024" name="Plant J.">
        <title>Genome sequences and population genomics reveal climatic adaptation and genomic divergence between two closely related sweetgum species.</title>
        <authorList>
            <person name="Xu W.Q."/>
            <person name="Ren C.Q."/>
            <person name="Zhang X.Y."/>
            <person name="Comes H.P."/>
            <person name="Liu X.H."/>
            <person name="Li Y.G."/>
            <person name="Kettle C.J."/>
            <person name="Jalonen R."/>
            <person name="Gaisberger H."/>
            <person name="Ma Y.Z."/>
            <person name="Qiu Y.X."/>
        </authorList>
    </citation>
    <scope>NUCLEOTIDE SEQUENCE [LARGE SCALE GENOMIC DNA]</scope>
    <source>
        <strain evidence="3">Hangzhou</strain>
    </source>
</reference>
<name>A0AAP0WZJ2_LIQFO</name>
<dbReference type="GO" id="GO:0006952">
    <property type="term" value="P:defense response"/>
    <property type="evidence" value="ECO:0007669"/>
    <property type="project" value="UniProtKB-KW"/>
</dbReference>
<keyword evidence="1" id="KW-0611">Plant defense</keyword>
<dbReference type="AlphaFoldDB" id="A0AAP0WZJ2"/>
<dbReference type="Pfam" id="PF00931">
    <property type="entry name" value="NB-ARC"/>
    <property type="match status" value="1"/>
</dbReference>